<evidence type="ECO:0000313" key="1">
    <source>
        <dbReference type="EMBL" id="CAB3750459.1"/>
    </source>
</evidence>
<dbReference type="AlphaFoldDB" id="A0A6J5D7Y0"/>
<reference evidence="1 2" key="1">
    <citation type="submission" date="2020-04" db="EMBL/GenBank/DDBJ databases">
        <authorList>
            <person name="De Canck E."/>
        </authorList>
    </citation>
    <scope>NUCLEOTIDE SEQUENCE [LARGE SCALE GENOMIC DNA]</scope>
    <source>
        <strain evidence="1 2">LMG 29660</strain>
    </source>
</reference>
<organism evidence="1 2">
    <name type="scientific">Burkholderia puraquae</name>
    <dbReference type="NCBI Taxonomy" id="1904757"/>
    <lineage>
        <taxon>Bacteria</taxon>
        <taxon>Pseudomonadati</taxon>
        <taxon>Pseudomonadota</taxon>
        <taxon>Betaproteobacteria</taxon>
        <taxon>Burkholderiales</taxon>
        <taxon>Burkholderiaceae</taxon>
        <taxon>Burkholderia</taxon>
        <taxon>Burkholderia cepacia complex</taxon>
    </lineage>
</organism>
<sequence length="54" mass="5631">MRTAWSKSLRKGRLGRSRFSSSIPGLAVMLGFPAGGPGSLASVATTCQHIEQAV</sequence>
<accession>A0A6J5D7Y0</accession>
<name>A0A6J5D7Y0_9BURK</name>
<dbReference type="Proteomes" id="UP000494135">
    <property type="component" value="Unassembled WGS sequence"/>
</dbReference>
<protein>
    <submittedName>
        <fullName evidence="1">Uncharacterized protein</fullName>
    </submittedName>
</protein>
<dbReference type="EMBL" id="CADIKG010000002">
    <property type="protein sequence ID" value="CAB3750459.1"/>
    <property type="molecule type" value="Genomic_DNA"/>
</dbReference>
<gene>
    <name evidence="1" type="ORF">LMG29660_01290</name>
</gene>
<evidence type="ECO:0000313" key="2">
    <source>
        <dbReference type="Proteomes" id="UP000494135"/>
    </source>
</evidence>
<proteinExistence type="predicted"/>